<feature type="compositionally biased region" description="Polar residues" evidence="2">
    <location>
        <begin position="355"/>
        <end position="369"/>
    </location>
</feature>
<keyword evidence="1" id="KW-0862">Zinc</keyword>
<dbReference type="GO" id="GO:0008270">
    <property type="term" value="F:zinc ion binding"/>
    <property type="evidence" value="ECO:0007669"/>
    <property type="project" value="UniProtKB-KW"/>
</dbReference>
<dbReference type="Proteomes" id="UP001153712">
    <property type="component" value="Chromosome 6"/>
</dbReference>
<keyword evidence="1" id="KW-0479">Metal-binding</keyword>
<feature type="compositionally biased region" description="Polar residues" evidence="2">
    <location>
        <begin position="73"/>
        <end position="87"/>
    </location>
</feature>
<feature type="region of interest" description="Disordered" evidence="2">
    <location>
        <begin position="319"/>
        <end position="394"/>
    </location>
</feature>
<protein>
    <recommendedName>
        <fullName evidence="3">C2H2-type domain-containing protein</fullName>
    </recommendedName>
</protein>
<dbReference type="EMBL" id="OU900099">
    <property type="protein sequence ID" value="CAG9862956.1"/>
    <property type="molecule type" value="Genomic_DNA"/>
</dbReference>
<name>A0A9N9XRB0_PHYSR</name>
<proteinExistence type="predicted"/>
<evidence type="ECO:0000259" key="3">
    <source>
        <dbReference type="PROSITE" id="PS50157"/>
    </source>
</evidence>
<sequence length="477" mass="53972">MAVPYVLQLNNGVNAIHLTDVYTLDESAQITYLPNVGNNIQVPIPLLASLNISKSKTIQLDAPNDAVTPISSVYQITQPKNNPLQSTKRGRKKKRKIEEPQKVKEESNKPAPRTRSGRVIKFPKHMEKVFKKVETKEVKKEENDEEIETSDFVTFKENPPAEPAVLSQLDFHQRKRKIAAQYRCPKCLKAYLGKTKMIQHIKKYPDHGPIPQKDNNNVNFEVWNYLVDITQKCPSAQRGIKFCEELTNLLHNVLLLTSALFKKVNQNKNFVEVDKVLGNAIGLSPGFYTFNDNELYKDVTVLKLITTTDFFKPIDLERNNDKPVTKEEQPSKPNNSNDTTPSDSTKEMDSLYLSKENSNAKPSSSSTKPEITKESGHVGDNFEKKNETPPVRVDSELLPDHSFLQLSSIRNSVDDLMLTSVDSGGTLLDNSTSSDEVMNVDQFVNERFKRITEPDMELGPCLNLDLPSLDMFQFNTT</sequence>
<keyword evidence="5" id="KW-1185">Reference proteome</keyword>
<accession>A0A9N9XRB0</accession>
<feature type="compositionally biased region" description="Basic and acidic residues" evidence="2">
    <location>
        <begin position="319"/>
        <end position="330"/>
    </location>
</feature>
<reference evidence="4" key="1">
    <citation type="submission" date="2022-01" db="EMBL/GenBank/DDBJ databases">
        <authorList>
            <person name="King R."/>
        </authorList>
    </citation>
    <scope>NUCLEOTIDE SEQUENCE</scope>
</reference>
<feature type="compositionally biased region" description="Polar residues" evidence="2">
    <location>
        <begin position="331"/>
        <end position="343"/>
    </location>
</feature>
<gene>
    <name evidence="4" type="ORF">PHYEVI_LOCUS9257</name>
</gene>
<feature type="region of interest" description="Disordered" evidence="2">
    <location>
        <begin position="73"/>
        <end position="118"/>
    </location>
</feature>
<dbReference type="AlphaFoldDB" id="A0A9N9XRB0"/>
<feature type="compositionally biased region" description="Basic and acidic residues" evidence="2">
    <location>
        <begin position="96"/>
        <end position="108"/>
    </location>
</feature>
<evidence type="ECO:0000256" key="1">
    <source>
        <dbReference type="PROSITE-ProRule" id="PRU00042"/>
    </source>
</evidence>
<organism evidence="4 5">
    <name type="scientific">Phyllotreta striolata</name>
    <name type="common">Striped flea beetle</name>
    <name type="synonym">Crioceris striolata</name>
    <dbReference type="NCBI Taxonomy" id="444603"/>
    <lineage>
        <taxon>Eukaryota</taxon>
        <taxon>Metazoa</taxon>
        <taxon>Ecdysozoa</taxon>
        <taxon>Arthropoda</taxon>
        <taxon>Hexapoda</taxon>
        <taxon>Insecta</taxon>
        <taxon>Pterygota</taxon>
        <taxon>Neoptera</taxon>
        <taxon>Endopterygota</taxon>
        <taxon>Coleoptera</taxon>
        <taxon>Polyphaga</taxon>
        <taxon>Cucujiformia</taxon>
        <taxon>Chrysomeloidea</taxon>
        <taxon>Chrysomelidae</taxon>
        <taxon>Galerucinae</taxon>
        <taxon>Alticini</taxon>
        <taxon>Phyllotreta</taxon>
    </lineage>
</organism>
<dbReference type="InterPro" id="IPR013087">
    <property type="entry name" value="Znf_C2H2_type"/>
</dbReference>
<dbReference type="OrthoDB" id="5981545at2759"/>
<evidence type="ECO:0000313" key="5">
    <source>
        <dbReference type="Proteomes" id="UP001153712"/>
    </source>
</evidence>
<feature type="domain" description="C2H2-type" evidence="3">
    <location>
        <begin position="182"/>
        <end position="209"/>
    </location>
</feature>
<evidence type="ECO:0000313" key="4">
    <source>
        <dbReference type="EMBL" id="CAG9862956.1"/>
    </source>
</evidence>
<keyword evidence="1" id="KW-0863">Zinc-finger</keyword>
<evidence type="ECO:0000256" key="2">
    <source>
        <dbReference type="SAM" id="MobiDB-lite"/>
    </source>
</evidence>
<dbReference type="PROSITE" id="PS50157">
    <property type="entry name" value="ZINC_FINGER_C2H2_2"/>
    <property type="match status" value="1"/>
</dbReference>
<feature type="compositionally biased region" description="Basic and acidic residues" evidence="2">
    <location>
        <begin position="370"/>
        <end position="394"/>
    </location>
</feature>